<name>A0A4Z2FPX8_9TELE</name>
<accession>A0A4Z2FPX8</accession>
<protein>
    <submittedName>
        <fullName evidence="1">Uncharacterized protein</fullName>
    </submittedName>
</protein>
<dbReference type="Proteomes" id="UP000314294">
    <property type="component" value="Unassembled WGS sequence"/>
</dbReference>
<comment type="caution">
    <text evidence="1">The sequence shown here is derived from an EMBL/GenBank/DDBJ whole genome shotgun (WGS) entry which is preliminary data.</text>
</comment>
<sequence>MEDLNSTKLRILDRYDSSYKHNRNTWSHQYLVQKSPHQYLVQKSLQTFHQDLEVYLDLGSWLVLVLHNHLH</sequence>
<keyword evidence="2" id="KW-1185">Reference proteome</keyword>
<evidence type="ECO:0000313" key="2">
    <source>
        <dbReference type="Proteomes" id="UP000314294"/>
    </source>
</evidence>
<gene>
    <name evidence="1" type="ORF">EYF80_046878</name>
</gene>
<dbReference type="AlphaFoldDB" id="A0A4Z2FPX8"/>
<proteinExistence type="predicted"/>
<evidence type="ECO:0000313" key="1">
    <source>
        <dbReference type="EMBL" id="TNN42930.1"/>
    </source>
</evidence>
<organism evidence="1 2">
    <name type="scientific">Liparis tanakae</name>
    <name type="common">Tanaka's snailfish</name>
    <dbReference type="NCBI Taxonomy" id="230148"/>
    <lineage>
        <taxon>Eukaryota</taxon>
        <taxon>Metazoa</taxon>
        <taxon>Chordata</taxon>
        <taxon>Craniata</taxon>
        <taxon>Vertebrata</taxon>
        <taxon>Euteleostomi</taxon>
        <taxon>Actinopterygii</taxon>
        <taxon>Neopterygii</taxon>
        <taxon>Teleostei</taxon>
        <taxon>Neoteleostei</taxon>
        <taxon>Acanthomorphata</taxon>
        <taxon>Eupercaria</taxon>
        <taxon>Perciformes</taxon>
        <taxon>Cottioidei</taxon>
        <taxon>Cottales</taxon>
        <taxon>Liparidae</taxon>
        <taxon>Liparis</taxon>
    </lineage>
</organism>
<dbReference type="EMBL" id="SRLO01001002">
    <property type="protein sequence ID" value="TNN42930.1"/>
    <property type="molecule type" value="Genomic_DNA"/>
</dbReference>
<reference evidence="1 2" key="1">
    <citation type="submission" date="2019-03" db="EMBL/GenBank/DDBJ databases">
        <title>First draft genome of Liparis tanakae, snailfish: a comprehensive survey of snailfish specific genes.</title>
        <authorList>
            <person name="Kim W."/>
            <person name="Song I."/>
            <person name="Jeong J.-H."/>
            <person name="Kim D."/>
            <person name="Kim S."/>
            <person name="Ryu S."/>
            <person name="Song J.Y."/>
            <person name="Lee S.K."/>
        </authorList>
    </citation>
    <scope>NUCLEOTIDE SEQUENCE [LARGE SCALE GENOMIC DNA]</scope>
    <source>
        <tissue evidence="1">Muscle</tissue>
    </source>
</reference>